<organism evidence="2 3">
    <name type="scientific">Streptomyces microflavus</name>
    <name type="common">Streptomyces lipmanii</name>
    <dbReference type="NCBI Taxonomy" id="1919"/>
    <lineage>
        <taxon>Bacteria</taxon>
        <taxon>Bacillati</taxon>
        <taxon>Actinomycetota</taxon>
        <taxon>Actinomycetes</taxon>
        <taxon>Kitasatosporales</taxon>
        <taxon>Streptomycetaceae</taxon>
        <taxon>Streptomyces</taxon>
    </lineage>
</organism>
<dbReference type="SUPFAM" id="SSF52540">
    <property type="entry name" value="P-loop containing nucleoside triphosphate hydrolases"/>
    <property type="match status" value="1"/>
</dbReference>
<accession>A0A7J0CZ39</accession>
<dbReference type="Proteomes" id="UP000498740">
    <property type="component" value="Unassembled WGS sequence"/>
</dbReference>
<gene>
    <name evidence="2" type="ORF">Smic_62440</name>
</gene>
<feature type="domain" description="Orc1-like AAA ATPase" evidence="1">
    <location>
        <begin position="13"/>
        <end position="70"/>
    </location>
</feature>
<dbReference type="Gene3D" id="3.40.50.300">
    <property type="entry name" value="P-loop containing nucleotide triphosphate hydrolases"/>
    <property type="match status" value="1"/>
</dbReference>
<evidence type="ECO:0000313" key="3">
    <source>
        <dbReference type="Proteomes" id="UP000498740"/>
    </source>
</evidence>
<proteinExistence type="predicted"/>
<dbReference type="EMBL" id="BLWD01000001">
    <property type="protein sequence ID" value="GFN07688.1"/>
    <property type="molecule type" value="Genomic_DNA"/>
</dbReference>
<dbReference type="Pfam" id="PF13191">
    <property type="entry name" value="AAA_16"/>
    <property type="match status" value="1"/>
</dbReference>
<dbReference type="InterPro" id="IPR041664">
    <property type="entry name" value="AAA_16"/>
</dbReference>
<protein>
    <recommendedName>
        <fullName evidence="1">Orc1-like AAA ATPase domain-containing protein</fullName>
    </recommendedName>
</protein>
<evidence type="ECO:0000313" key="2">
    <source>
        <dbReference type="EMBL" id="GFN07688.1"/>
    </source>
</evidence>
<comment type="caution">
    <text evidence="2">The sequence shown here is derived from an EMBL/GenBank/DDBJ whole genome shotgun (WGS) entry which is preliminary data.</text>
</comment>
<reference evidence="2 3" key="1">
    <citation type="submission" date="2020-05" db="EMBL/GenBank/DDBJ databases">
        <title>Whole genome shotgun sequence of Streptomyces microflavus NBRC 13062.</title>
        <authorList>
            <person name="Komaki H."/>
            <person name="Tamura T."/>
        </authorList>
    </citation>
    <scope>NUCLEOTIDE SEQUENCE [LARGE SCALE GENOMIC DNA]</scope>
    <source>
        <strain evidence="2 3">NBRC 13062</strain>
    </source>
</reference>
<name>A0A7J0CZ39_STRMI</name>
<dbReference type="InterPro" id="IPR027417">
    <property type="entry name" value="P-loop_NTPase"/>
</dbReference>
<dbReference type="AlphaFoldDB" id="A0A7J0CZ39"/>
<sequence>MNADPPTSAPGVLIGRSAILDDLRPVLDRRPAVVVITGEAGVGKSRLVRELLTRIPPSGAVTLVARCQESDAPSRSHRSSRR</sequence>
<evidence type="ECO:0000259" key="1">
    <source>
        <dbReference type="Pfam" id="PF13191"/>
    </source>
</evidence>